<evidence type="ECO:0000256" key="1">
    <source>
        <dbReference type="SAM" id="Coils"/>
    </source>
</evidence>
<dbReference type="EMBL" id="BARS01051558">
    <property type="protein sequence ID" value="GAG46555.1"/>
    <property type="molecule type" value="Genomic_DNA"/>
</dbReference>
<gene>
    <name evidence="2" type="ORF">S01H1_76774</name>
</gene>
<name>X0XTI3_9ZZZZ</name>
<accession>X0XTI3</accession>
<feature type="coiled-coil region" evidence="1">
    <location>
        <begin position="33"/>
        <end position="88"/>
    </location>
</feature>
<proteinExistence type="predicted"/>
<dbReference type="AlphaFoldDB" id="X0XTI3"/>
<sequence>MDVMGSVLKAPVDEFENYTSPMRVLARFFKKSRDAWKTKCMEAKRQMKGLKNQIYQLKKSRQNWKEQAQAQVKELEILQAEFEQFKAKVIEPPMPGGVKTRPLRAR</sequence>
<keyword evidence="1" id="KW-0175">Coiled coil</keyword>
<reference evidence="2" key="1">
    <citation type="journal article" date="2014" name="Front. Microbiol.">
        <title>High frequency of phylogenetically diverse reductive dehalogenase-homologous genes in deep subseafloor sedimentary metagenomes.</title>
        <authorList>
            <person name="Kawai M."/>
            <person name="Futagami T."/>
            <person name="Toyoda A."/>
            <person name="Takaki Y."/>
            <person name="Nishi S."/>
            <person name="Hori S."/>
            <person name="Arai W."/>
            <person name="Tsubouchi T."/>
            <person name="Morono Y."/>
            <person name="Uchiyama I."/>
            <person name="Ito T."/>
            <person name="Fujiyama A."/>
            <person name="Inagaki F."/>
            <person name="Takami H."/>
        </authorList>
    </citation>
    <scope>NUCLEOTIDE SEQUENCE</scope>
    <source>
        <strain evidence="2">Expedition CK06-06</strain>
    </source>
</reference>
<organism evidence="2">
    <name type="scientific">marine sediment metagenome</name>
    <dbReference type="NCBI Taxonomy" id="412755"/>
    <lineage>
        <taxon>unclassified sequences</taxon>
        <taxon>metagenomes</taxon>
        <taxon>ecological metagenomes</taxon>
    </lineage>
</organism>
<protein>
    <submittedName>
        <fullName evidence="2">Uncharacterized protein</fullName>
    </submittedName>
</protein>
<evidence type="ECO:0000313" key="2">
    <source>
        <dbReference type="EMBL" id="GAG46555.1"/>
    </source>
</evidence>
<comment type="caution">
    <text evidence="2">The sequence shown here is derived from an EMBL/GenBank/DDBJ whole genome shotgun (WGS) entry which is preliminary data.</text>
</comment>